<evidence type="ECO:0000313" key="3">
    <source>
        <dbReference type="Proteomes" id="UP000650628"/>
    </source>
</evidence>
<gene>
    <name evidence="2" type="ORF">Pmi06nite_83860</name>
</gene>
<organism evidence="2 3">
    <name type="scientific">Planotetraspora mira</name>
    <dbReference type="NCBI Taxonomy" id="58121"/>
    <lineage>
        <taxon>Bacteria</taxon>
        <taxon>Bacillati</taxon>
        <taxon>Actinomycetota</taxon>
        <taxon>Actinomycetes</taxon>
        <taxon>Streptosporangiales</taxon>
        <taxon>Streptosporangiaceae</taxon>
        <taxon>Planotetraspora</taxon>
    </lineage>
</organism>
<evidence type="ECO:0000256" key="1">
    <source>
        <dbReference type="SAM" id="MobiDB-lite"/>
    </source>
</evidence>
<sequence>MFTPDSAEREHTLRTAVGRYDELRVRESLGSPADEDFDGPDAMTGRFTPPQAALSKEEALELLALGEAIARKAAYGRQLTVRTARTAGASWSQIGAALGTSKQSAWEAHTRWIDGQAAFRGRTGTEGMDDEQVRAARALAGDPGDPETP</sequence>
<protein>
    <submittedName>
        <fullName evidence="2">Uncharacterized protein</fullName>
    </submittedName>
</protein>
<keyword evidence="3" id="KW-1185">Reference proteome</keyword>
<dbReference type="Proteomes" id="UP000650628">
    <property type="component" value="Unassembled WGS sequence"/>
</dbReference>
<feature type="region of interest" description="Disordered" evidence="1">
    <location>
        <begin position="24"/>
        <end position="48"/>
    </location>
</feature>
<reference evidence="2 3" key="1">
    <citation type="submission" date="2021-01" db="EMBL/GenBank/DDBJ databases">
        <title>Whole genome shotgun sequence of Planotetraspora mira NBRC 15435.</title>
        <authorList>
            <person name="Komaki H."/>
            <person name="Tamura T."/>
        </authorList>
    </citation>
    <scope>NUCLEOTIDE SEQUENCE [LARGE SCALE GENOMIC DNA]</scope>
    <source>
        <strain evidence="2 3">NBRC 15435</strain>
    </source>
</reference>
<dbReference type="RefSeq" id="WP_203958711.1">
    <property type="nucleotide sequence ID" value="NZ_BOOO01000066.1"/>
</dbReference>
<accession>A0A8J3TYK6</accession>
<evidence type="ECO:0000313" key="2">
    <source>
        <dbReference type="EMBL" id="GII34944.1"/>
    </source>
</evidence>
<proteinExistence type="predicted"/>
<name>A0A8J3TYK6_9ACTN</name>
<comment type="caution">
    <text evidence="2">The sequence shown here is derived from an EMBL/GenBank/DDBJ whole genome shotgun (WGS) entry which is preliminary data.</text>
</comment>
<dbReference type="AlphaFoldDB" id="A0A8J3TYK6"/>
<dbReference type="EMBL" id="BOOO01000066">
    <property type="protein sequence ID" value="GII34944.1"/>
    <property type="molecule type" value="Genomic_DNA"/>
</dbReference>